<protein>
    <submittedName>
        <fullName evidence="3">ASCH domain-containing protein</fullName>
    </submittedName>
</protein>
<proteinExistence type="predicted"/>
<dbReference type="InterPro" id="IPR007527">
    <property type="entry name" value="Znf_SWIM"/>
</dbReference>
<comment type="caution">
    <text evidence="3">The sequence shown here is derived from an EMBL/GenBank/DDBJ whole genome shotgun (WGS) entry which is preliminary data.</text>
</comment>
<dbReference type="EMBL" id="JAALHA020000038">
    <property type="protein sequence ID" value="MDR9900761.1"/>
    <property type="molecule type" value="Genomic_DNA"/>
</dbReference>
<organism evidence="3 4">
    <name type="scientific">Aetokthonos hydrillicola Thurmond2011</name>
    <dbReference type="NCBI Taxonomy" id="2712845"/>
    <lineage>
        <taxon>Bacteria</taxon>
        <taxon>Bacillati</taxon>
        <taxon>Cyanobacteriota</taxon>
        <taxon>Cyanophyceae</taxon>
        <taxon>Nostocales</taxon>
        <taxon>Hapalosiphonaceae</taxon>
        <taxon>Aetokthonos</taxon>
    </lineage>
</organism>
<evidence type="ECO:0000313" key="4">
    <source>
        <dbReference type="Proteomes" id="UP000667802"/>
    </source>
</evidence>
<dbReference type="Gene3D" id="2.30.130.30">
    <property type="entry name" value="Hypothetical protein"/>
    <property type="match status" value="1"/>
</dbReference>
<keyword evidence="4" id="KW-1185">Reference proteome</keyword>
<evidence type="ECO:0000256" key="1">
    <source>
        <dbReference type="PROSITE-ProRule" id="PRU00325"/>
    </source>
</evidence>
<reference evidence="4" key="1">
    <citation type="journal article" date="2021" name="Science">
        <title>Hunting the eagle killer: A cyanobacterial neurotoxin causes vacuolar myelinopathy.</title>
        <authorList>
            <person name="Breinlinger S."/>
            <person name="Phillips T.J."/>
            <person name="Haram B.N."/>
            <person name="Mares J."/>
            <person name="Martinez Yerena J.A."/>
            <person name="Hrouzek P."/>
            <person name="Sobotka R."/>
            <person name="Henderson W.M."/>
            <person name="Schmieder P."/>
            <person name="Williams S.M."/>
            <person name="Lauderdale J.D."/>
            <person name="Wilde H.D."/>
            <person name="Gerrin W."/>
            <person name="Kust A."/>
            <person name="Washington J.W."/>
            <person name="Wagner C."/>
            <person name="Geier B."/>
            <person name="Liebeke M."/>
            <person name="Enke H."/>
            <person name="Niedermeyer T.H.J."/>
            <person name="Wilde S.B."/>
        </authorList>
    </citation>
    <scope>NUCLEOTIDE SEQUENCE [LARGE SCALE GENOMIC DNA]</scope>
    <source>
        <strain evidence="4">Thurmond2011</strain>
    </source>
</reference>
<feature type="domain" description="SWIM-type" evidence="2">
    <location>
        <begin position="245"/>
        <end position="281"/>
    </location>
</feature>
<name>A0AAP5IFG9_9CYAN</name>
<dbReference type="InterPro" id="IPR015947">
    <property type="entry name" value="PUA-like_sf"/>
</dbReference>
<dbReference type="PROSITE" id="PS50966">
    <property type="entry name" value="ZF_SWIM"/>
    <property type="match status" value="1"/>
</dbReference>
<accession>A0AAP5IFG9</accession>
<dbReference type="AlphaFoldDB" id="A0AAP5IFG9"/>
<gene>
    <name evidence="3" type="ORF">G7B40_040455</name>
</gene>
<dbReference type="SUPFAM" id="SSF88697">
    <property type="entry name" value="PUA domain-like"/>
    <property type="match status" value="1"/>
</dbReference>
<keyword evidence="1" id="KW-0479">Metal-binding</keyword>
<evidence type="ECO:0000313" key="3">
    <source>
        <dbReference type="EMBL" id="MDR9900761.1"/>
    </source>
</evidence>
<keyword evidence="1" id="KW-0863">Zinc-finger</keyword>
<dbReference type="GO" id="GO:0008270">
    <property type="term" value="F:zinc ion binding"/>
    <property type="evidence" value="ECO:0007669"/>
    <property type="project" value="UniProtKB-KW"/>
</dbReference>
<dbReference type="Proteomes" id="UP000667802">
    <property type="component" value="Unassembled WGS sequence"/>
</dbReference>
<evidence type="ECO:0000259" key="2">
    <source>
        <dbReference type="PROSITE" id="PS50966"/>
    </source>
</evidence>
<dbReference type="RefSeq" id="WP_208344868.1">
    <property type="nucleotide sequence ID" value="NZ_CAWQFN010000548.1"/>
</dbReference>
<keyword evidence="1" id="KW-0862">Zinc</keyword>
<sequence length="461" mass="52605">MTQSYPESLKAISIHAPHAYAICMGIKVAEYRSQPTDRRGWILIHASGSKDSDHFLADYGISKDTIKRGAIIGAAQITDCTWDAEFGCYAYHLESPILLQEPIEGIKGCQAIFWGAKLTQNQAAFAIAWAMIKATTKADDISPEAIEEDSIPGYRIEYEPQCSEKDLHAYQVSDSLTHEPLFRIYKKPDGWTNELTKQIHNSLKLVIAEAREKTIERIERSRPLEVQQIDDDTFIVRNPSNGNHYVVRPQHPNPKERCECGDTYFRGVKCKHQIAQEDYLQQSITATIAQSELNQYIKQQAQEIAPEPQIQFTSPDGFYNWEAAIDGKTIATIHYDSEHLTQRYVVAVSGAEIHRANTQARAENYILWHYKQGTLPVAQEEKSEPCTIEDCNFIDEKGQQYVFRINNQLIGYIWLADDGDDWYSSQEYWTNSDGTKYDDWRECGLALARVTRKDLYQTVAA</sequence>